<comment type="PTM">
    <text evidence="5">Phosphorylated by CheA. Phosphorylation of the N-terminal regulatory domain activates the methylesterase activity.</text>
</comment>
<evidence type="ECO:0000256" key="3">
    <source>
        <dbReference type="ARBA" id="ARBA00022801"/>
    </source>
</evidence>
<keyword evidence="2 5" id="KW-0145">Chemotaxis</keyword>
<gene>
    <name evidence="5" type="primary">cheB</name>
    <name evidence="10" type="ORF">CUJ83_04060</name>
</gene>
<dbReference type="Gene3D" id="3.40.50.2300">
    <property type="match status" value="1"/>
</dbReference>
<dbReference type="NCBIfam" id="NF001965">
    <property type="entry name" value="PRK00742.1"/>
    <property type="match status" value="1"/>
</dbReference>
<accession>A0AAP2RB66</accession>
<dbReference type="GO" id="GO:0000156">
    <property type="term" value="F:phosphorelay response regulator activity"/>
    <property type="evidence" value="ECO:0007669"/>
    <property type="project" value="InterPro"/>
</dbReference>
<dbReference type="Pfam" id="PF00072">
    <property type="entry name" value="Response_reg"/>
    <property type="match status" value="1"/>
</dbReference>
<evidence type="ECO:0000256" key="1">
    <source>
        <dbReference type="ARBA" id="ARBA00022490"/>
    </source>
</evidence>
<evidence type="ECO:0000256" key="4">
    <source>
        <dbReference type="ARBA" id="ARBA00048267"/>
    </source>
</evidence>
<protein>
    <recommendedName>
        <fullName evidence="5">Protein-glutamate methylesterase/protein-glutamine glutaminase</fullName>
        <ecNumber evidence="5">3.1.1.61</ecNumber>
        <ecNumber evidence="5">3.5.1.44</ecNumber>
    </recommendedName>
</protein>
<comment type="function">
    <text evidence="5">Involved in chemotaxis. Part of a chemotaxis signal transduction system that modulates chemotaxis in response to various stimuli. Catalyzes the demethylation of specific methylglutamate residues introduced into the chemoreceptors (methyl-accepting chemotaxis proteins or MCP) by CheR. Also mediates the irreversible deamidation of specific glutamine residues to glutamic acid.</text>
</comment>
<evidence type="ECO:0000256" key="2">
    <source>
        <dbReference type="ARBA" id="ARBA00022500"/>
    </source>
</evidence>
<dbReference type="PANTHER" id="PTHR42872">
    <property type="entry name" value="PROTEIN-GLUTAMATE METHYLESTERASE/PROTEIN-GLUTAMINE GLUTAMINASE"/>
    <property type="match status" value="1"/>
</dbReference>
<name>A0AAP2RB66_9EURY</name>
<keyword evidence="5 7" id="KW-0597">Phosphoprotein</keyword>
<evidence type="ECO:0000256" key="7">
    <source>
        <dbReference type="PROSITE-ProRule" id="PRU00169"/>
    </source>
</evidence>
<dbReference type="SUPFAM" id="SSF52738">
    <property type="entry name" value="Methylesterase CheB, C-terminal domain"/>
    <property type="match status" value="1"/>
</dbReference>
<feature type="active site" evidence="5 6">
    <location>
        <position position="195"/>
    </location>
</feature>
<feature type="domain" description="Response regulatory" evidence="8">
    <location>
        <begin position="5"/>
        <end position="122"/>
    </location>
</feature>
<evidence type="ECO:0000313" key="11">
    <source>
        <dbReference type="Proteomes" id="UP001320159"/>
    </source>
</evidence>
<evidence type="ECO:0000259" key="9">
    <source>
        <dbReference type="PROSITE" id="PS50122"/>
    </source>
</evidence>
<dbReference type="AlphaFoldDB" id="A0AAP2RB66"/>
<dbReference type="NCBIfam" id="NF009206">
    <property type="entry name" value="PRK12555.1"/>
    <property type="match status" value="1"/>
</dbReference>
<dbReference type="GO" id="GO:0008984">
    <property type="term" value="F:protein-glutamate methylesterase activity"/>
    <property type="evidence" value="ECO:0007669"/>
    <property type="project" value="UniProtKB-UniRule"/>
</dbReference>
<dbReference type="CDD" id="cd17541">
    <property type="entry name" value="REC_CheB-like"/>
    <property type="match status" value="1"/>
</dbReference>
<evidence type="ECO:0000259" key="8">
    <source>
        <dbReference type="PROSITE" id="PS50110"/>
    </source>
</evidence>
<reference evidence="10 11" key="1">
    <citation type="submission" date="2017-11" db="EMBL/GenBank/DDBJ databases">
        <title>Isolation and Characterization of Family Methanocellaceae Species from Potential Methane Hydrate Area Offshore Southwestern Taiwan.</title>
        <authorList>
            <person name="Zhang W.-L."/>
            <person name="Chen W.-C."/>
            <person name="Lai M.-C."/>
            <person name="Chen S.-C."/>
        </authorList>
    </citation>
    <scope>NUCLEOTIDE SEQUENCE [LARGE SCALE GENOMIC DNA]</scope>
    <source>
        <strain evidence="10 11">CWC-04</strain>
    </source>
</reference>
<evidence type="ECO:0000313" key="10">
    <source>
        <dbReference type="EMBL" id="MCD1294168.1"/>
    </source>
</evidence>
<evidence type="ECO:0000256" key="6">
    <source>
        <dbReference type="PROSITE-ProRule" id="PRU00050"/>
    </source>
</evidence>
<dbReference type="InterPro" id="IPR000673">
    <property type="entry name" value="Sig_transdc_resp-reg_Me-estase"/>
</dbReference>
<dbReference type="PROSITE" id="PS50110">
    <property type="entry name" value="RESPONSE_REGULATORY"/>
    <property type="match status" value="1"/>
</dbReference>
<dbReference type="Proteomes" id="UP001320159">
    <property type="component" value="Unassembled WGS sequence"/>
</dbReference>
<dbReference type="EC" id="3.5.1.44" evidence="5"/>
<dbReference type="HAMAP" id="MF_00099">
    <property type="entry name" value="CheB_chemtxs"/>
    <property type="match status" value="1"/>
</dbReference>
<dbReference type="InterPro" id="IPR001789">
    <property type="entry name" value="Sig_transdc_resp-reg_receiver"/>
</dbReference>
<dbReference type="InterPro" id="IPR011006">
    <property type="entry name" value="CheY-like_superfamily"/>
</dbReference>
<dbReference type="PROSITE" id="PS50122">
    <property type="entry name" value="CHEB"/>
    <property type="match status" value="1"/>
</dbReference>
<dbReference type="CDD" id="cd16432">
    <property type="entry name" value="CheB_Rec"/>
    <property type="match status" value="1"/>
</dbReference>
<dbReference type="SUPFAM" id="SSF52172">
    <property type="entry name" value="CheY-like"/>
    <property type="match status" value="1"/>
</dbReference>
<dbReference type="EC" id="3.1.1.61" evidence="5"/>
<feature type="active site" evidence="5 6">
    <location>
        <position position="168"/>
    </location>
</feature>
<feature type="active site" evidence="5 6">
    <location>
        <position position="295"/>
    </location>
</feature>
<keyword evidence="1 5" id="KW-0963">Cytoplasm</keyword>
<comment type="subcellular location">
    <subcellularLocation>
        <location evidence="5">Cytoplasm</location>
    </subcellularLocation>
</comment>
<dbReference type="PANTHER" id="PTHR42872:SF6">
    <property type="entry name" value="PROTEIN-GLUTAMATE METHYLESTERASE_PROTEIN-GLUTAMINE GLUTAMINASE"/>
    <property type="match status" value="1"/>
</dbReference>
<sequence>MSLIRVLVVDDSILMRTIISDMLNVPGEISVVGTAKNGMEAVEKVKELSPDVITMDVEMPGMDGISAVRAIMRQRPTPIIMVSAVTKEGAHATFSALAAGAVDFVTKPSGSISLDIERVKESLIKKIKTACKIDREKLSYSHATKGQKIKSERNRGVRASNVVVIGTSTGGPPALEKVLSSIPGNINAGILIVQHMPPGFTRSFAERLDRISDIDVKEAEDGDHVNNGLALIAPGNYHMEIVKEKAGIIRRETVRLNQGPSVHSVRPAADITMNSAADIYGSKVLGVVLTGMGCDGAFGLKNIKSRGGRTIACDEKTSVIFGMPRAAIELGCVDSVVPLDRIADEIMKML</sequence>
<comment type="catalytic activity">
    <reaction evidence="5">
        <text>L-glutaminyl-[protein] + H2O = L-glutamyl-[protein] + NH4(+)</text>
        <dbReference type="Rhea" id="RHEA:16441"/>
        <dbReference type="Rhea" id="RHEA-COMP:10207"/>
        <dbReference type="Rhea" id="RHEA-COMP:10208"/>
        <dbReference type="ChEBI" id="CHEBI:15377"/>
        <dbReference type="ChEBI" id="CHEBI:28938"/>
        <dbReference type="ChEBI" id="CHEBI:29973"/>
        <dbReference type="ChEBI" id="CHEBI:30011"/>
        <dbReference type="EC" id="3.5.1.44"/>
    </reaction>
</comment>
<comment type="similarity">
    <text evidence="5">Belongs to the CheB family.</text>
</comment>
<dbReference type="GO" id="GO:0005737">
    <property type="term" value="C:cytoplasm"/>
    <property type="evidence" value="ECO:0007669"/>
    <property type="project" value="UniProtKB-SubCell"/>
</dbReference>
<dbReference type="InterPro" id="IPR035909">
    <property type="entry name" value="CheB_C"/>
</dbReference>
<comment type="domain">
    <text evidence="5">Contains a C-terminal catalytic domain, and an N-terminal region which modulates catalytic activity.</text>
</comment>
<dbReference type="GO" id="GO:0006935">
    <property type="term" value="P:chemotaxis"/>
    <property type="evidence" value="ECO:0007669"/>
    <property type="project" value="UniProtKB-UniRule"/>
</dbReference>
<keyword evidence="3 5" id="KW-0378">Hydrolase</keyword>
<feature type="domain" description="CheB-type methylesterase" evidence="9">
    <location>
        <begin position="156"/>
        <end position="350"/>
    </location>
</feature>
<organism evidence="10 11">
    <name type="scientific">Methanooceanicella nereidis</name>
    <dbReference type="NCBI Taxonomy" id="2052831"/>
    <lineage>
        <taxon>Archaea</taxon>
        <taxon>Methanobacteriati</taxon>
        <taxon>Methanobacteriota</taxon>
        <taxon>Stenosarchaea group</taxon>
        <taxon>Methanomicrobia</taxon>
        <taxon>Methanocellales</taxon>
        <taxon>Methanocellaceae</taxon>
        <taxon>Methanooceanicella</taxon>
    </lineage>
</organism>
<dbReference type="InterPro" id="IPR008248">
    <property type="entry name" value="CheB-like"/>
</dbReference>
<proteinExistence type="inferred from homology"/>
<dbReference type="GO" id="GO:0050568">
    <property type="term" value="F:protein-glutamine glutaminase activity"/>
    <property type="evidence" value="ECO:0007669"/>
    <property type="project" value="UniProtKB-UniRule"/>
</dbReference>
<feature type="modified residue" description="4-aspartylphosphate" evidence="5 7">
    <location>
        <position position="56"/>
    </location>
</feature>
<comment type="catalytic activity">
    <reaction evidence="4 5">
        <text>[protein]-L-glutamate 5-O-methyl ester + H2O = L-glutamyl-[protein] + methanol + H(+)</text>
        <dbReference type="Rhea" id="RHEA:23236"/>
        <dbReference type="Rhea" id="RHEA-COMP:10208"/>
        <dbReference type="Rhea" id="RHEA-COMP:10311"/>
        <dbReference type="ChEBI" id="CHEBI:15377"/>
        <dbReference type="ChEBI" id="CHEBI:15378"/>
        <dbReference type="ChEBI" id="CHEBI:17790"/>
        <dbReference type="ChEBI" id="CHEBI:29973"/>
        <dbReference type="ChEBI" id="CHEBI:82795"/>
        <dbReference type="EC" id="3.1.1.61"/>
    </reaction>
</comment>
<dbReference type="PIRSF" id="PIRSF000876">
    <property type="entry name" value="RR_chemtxs_CheB"/>
    <property type="match status" value="1"/>
</dbReference>
<dbReference type="EMBL" id="PGCK01000002">
    <property type="protein sequence ID" value="MCD1294168.1"/>
    <property type="molecule type" value="Genomic_DNA"/>
</dbReference>
<dbReference type="SMART" id="SM00448">
    <property type="entry name" value="REC"/>
    <property type="match status" value="1"/>
</dbReference>
<comment type="caution">
    <text evidence="10">The sequence shown here is derived from an EMBL/GenBank/DDBJ whole genome shotgun (WGS) entry which is preliminary data.</text>
</comment>
<dbReference type="Pfam" id="PF01339">
    <property type="entry name" value="CheB_methylest"/>
    <property type="match status" value="1"/>
</dbReference>
<evidence type="ECO:0000256" key="5">
    <source>
        <dbReference type="HAMAP-Rule" id="MF_00099"/>
    </source>
</evidence>
<dbReference type="Gene3D" id="3.40.50.180">
    <property type="entry name" value="Methylesterase CheB, C-terminal domain"/>
    <property type="match status" value="1"/>
</dbReference>
<keyword evidence="11" id="KW-1185">Reference proteome</keyword>